<keyword evidence="3" id="KW-0238">DNA-binding</keyword>
<protein>
    <recommendedName>
        <fullName evidence="11">MADS-box domain-containing protein</fullName>
    </recommendedName>
</protein>
<dbReference type="PROSITE" id="PS50066">
    <property type="entry name" value="MADS_BOX_2"/>
    <property type="match status" value="1"/>
</dbReference>
<comment type="caution">
    <text evidence="9">The sequence shown here is derived from an EMBL/GenBank/DDBJ whole genome shotgun (WGS) entry which is preliminary data.</text>
</comment>
<name>A0AAV8PMX2_ENSVE</name>
<evidence type="ECO:0000259" key="7">
    <source>
        <dbReference type="PROSITE" id="PS50066"/>
    </source>
</evidence>
<dbReference type="AlphaFoldDB" id="A0AAV8PMX2"/>
<evidence type="ECO:0008006" key="11">
    <source>
        <dbReference type="Google" id="ProtNLM"/>
    </source>
</evidence>
<dbReference type="GO" id="GO:0000977">
    <property type="term" value="F:RNA polymerase II transcription regulatory region sequence-specific DNA binding"/>
    <property type="evidence" value="ECO:0007669"/>
    <property type="project" value="InterPro"/>
</dbReference>
<dbReference type="EMBL" id="JAQQAF010000009">
    <property type="protein sequence ID" value="KAJ8460629.1"/>
    <property type="molecule type" value="Genomic_DNA"/>
</dbReference>
<dbReference type="PROSITE" id="PS51297">
    <property type="entry name" value="K_BOX"/>
    <property type="match status" value="1"/>
</dbReference>
<evidence type="ECO:0000259" key="8">
    <source>
        <dbReference type="PROSITE" id="PS51297"/>
    </source>
</evidence>
<dbReference type="Pfam" id="PF01486">
    <property type="entry name" value="K-box"/>
    <property type="match status" value="1"/>
</dbReference>
<evidence type="ECO:0000256" key="3">
    <source>
        <dbReference type="ARBA" id="ARBA00023125"/>
    </source>
</evidence>
<proteinExistence type="predicted"/>
<gene>
    <name evidence="9" type="ORF">OPV22_033555</name>
</gene>
<feature type="coiled-coil region" evidence="6">
    <location>
        <begin position="125"/>
        <end position="174"/>
    </location>
</feature>
<organism evidence="9 10">
    <name type="scientific">Ensete ventricosum</name>
    <name type="common">Abyssinian banana</name>
    <name type="synonym">Musa ensete</name>
    <dbReference type="NCBI Taxonomy" id="4639"/>
    <lineage>
        <taxon>Eukaryota</taxon>
        <taxon>Viridiplantae</taxon>
        <taxon>Streptophyta</taxon>
        <taxon>Embryophyta</taxon>
        <taxon>Tracheophyta</taxon>
        <taxon>Spermatophyta</taxon>
        <taxon>Magnoliopsida</taxon>
        <taxon>Liliopsida</taxon>
        <taxon>Zingiberales</taxon>
        <taxon>Musaceae</taxon>
        <taxon>Ensete</taxon>
    </lineage>
</organism>
<evidence type="ECO:0000256" key="2">
    <source>
        <dbReference type="ARBA" id="ARBA00023015"/>
    </source>
</evidence>
<keyword evidence="5" id="KW-0539">Nucleus</keyword>
<feature type="domain" description="MADS-box" evidence="7">
    <location>
        <begin position="2"/>
        <end position="54"/>
    </location>
</feature>
<keyword evidence="4" id="KW-0804">Transcription</keyword>
<sequence length="257" mass="29780">MGRRGKVELKRIENKVNRQVTFAKRRNGLLKKAYELSVLCDVDVALIIFSSRGRRLFEFCSSSSLLRTTERYRSCRYNASEHTLSNEPQMSYQEYLILKERVEYLQHSQSNLLGEGLGPLSIHDLQQLENQIEMSLKQIRSTKMRVMFDQLCDLNRKEQVLQEANTNLRSCKKLVHQIYSRCHGEMVITVQLISLLKQQDSISPKEKTYPCKLDSIYPAQLLGTMKPHKAIDSSQDGFENLSSLTSNLSYFYSPIEE</sequence>
<dbReference type="GO" id="GO:0003700">
    <property type="term" value="F:DNA-binding transcription factor activity"/>
    <property type="evidence" value="ECO:0007669"/>
    <property type="project" value="InterPro"/>
</dbReference>
<accession>A0AAV8PMX2</accession>
<evidence type="ECO:0000313" key="10">
    <source>
        <dbReference type="Proteomes" id="UP001222027"/>
    </source>
</evidence>
<dbReference type="InterPro" id="IPR002487">
    <property type="entry name" value="TF_Kbox"/>
</dbReference>
<dbReference type="GO" id="GO:0046983">
    <property type="term" value="F:protein dimerization activity"/>
    <property type="evidence" value="ECO:0007669"/>
    <property type="project" value="InterPro"/>
</dbReference>
<dbReference type="InterPro" id="IPR033896">
    <property type="entry name" value="MEF2-like_N"/>
</dbReference>
<dbReference type="Proteomes" id="UP001222027">
    <property type="component" value="Unassembled WGS sequence"/>
</dbReference>
<keyword evidence="6" id="KW-0175">Coiled coil</keyword>
<keyword evidence="2" id="KW-0805">Transcription regulation</keyword>
<feature type="domain" description="K-box" evidence="8">
    <location>
        <begin position="88"/>
        <end position="181"/>
    </location>
</feature>
<dbReference type="Pfam" id="PF00319">
    <property type="entry name" value="SRF-TF"/>
    <property type="match status" value="1"/>
</dbReference>
<reference evidence="9 10" key="1">
    <citation type="submission" date="2022-12" db="EMBL/GenBank/DDBJ databases">
        <title>Chromosome-scale assembly of the Ensete ventricosum genome.</title>
        <authorList>
            <person name="Dussert Y."/>
            <person name="Stocks J."/>
            <person name="Wendawek A."/>
            <person name="Woldeyes F."/>
            <person name="Nichols R.A."/>
            <person name="Borrell J.S."/>
        </authorList>
    </citation>
    <scope>NUCLEOTIDE SEQUENCE [LARGE SCALE GENOMIC DNA]</scope>
    <source>
        <strain evidence="10">cv. Maze</strain>
        <tissue evidence="9">Seeds</tissue>
    </source>
</reference>
<comment type="subcellular location">
    <subcellularLocation>
        <location evidence="1">Nucleus</location>
    </subcellularLocation>
</comment>
<dbReference type="GO" id="GO:0005634">
    <property type="term" value="C:nucleus"/>
    <property type="evidence" value="ECO:0007669"/>
    <property type="project" value="UniProtKB-SubCell"/>
</dbReference>
<dbReference type="InterPro" id="IPR002100">
    <property type="entry name" value="TF_MADSbox"/>
</dbReference>
<evidence type="ECO:0000256" key="4">
    <source>
        <dbReference type="ARBA" id="ARBA00023163"/>
    </source>
</evidence>
<dbReference type="Gene3D" id="3.40.1810.10">
    <property type="entry name" value="Transcription factor, MADS-box"/>
    <property type="match status" value="1"/>
</dbReference>
<dbReference type="InterPro" id="IPR036879">
    <property type="entry name" value="TF_MADSbox_sf"/>
</dbReference>
<evidence type="ECO:0000313" key="9">
    <source>
        <dbReference type="EMBL" id="KAJ8460629.1"/>
    </source>
</evidence>
<dbReference type="SUPFAM" id="SSF55455">
    <property type="entry name" value="SRF-like"/>
    <property type="match status" value="1"/>
</dbReference>
<evidence type="ECO:0000256" key="5">
    <source>
        <dbReference type="ARBA" id="ARBA00023242"/>
    </source>
</evidence>
<evidence type="ECO:0000256" key="1">
    <source>
        <dbReference type="ARBA" id="ARBA00004123"/>
    </source>
</evidence>
<dbReference type="PANTHER" id="PTHR48019">
    <property type="entry name" value="SERUM RESPONSE FACTOR HOMOLOG"/>
    <property type="match status" value="1"/>
</dbReference>
<evidence type="ECO:0000256" key="6">
    <source>
        <dbReference type="SAM" id="Coils"/>
    </source>
</evidence>
<keyword evidence="10" id="KW-1185">Reference proteome</keyword>
<dbReference type="InterPro" id="IPR050142">
    <property type="entry name" value="MADS-box/MEF2_TF"/>
</dbReference>
<dbReference type="SMART" id="SM00432">
    <property type="entry name" value="MADS"/>
    <property type="match status" value="1"/>
</dbReference>
<dbReference type="CDD" id="cd00265">
    <property type="entry name" value="MADS_MEF2_like"/>
    <property type="match status" value="1"/>
</dbReference>
<dbReference type="PRINTS" id="PR00404">
    <property type="entry name" value="MADSDOMAIN"/>
</dbReference>
<dbReference type="GO" id="GO:0045944">
    <property type="term" value="P:positive regulation of transcription by RNA polymerase II"/>
    <property type="evidence" value="ECO:0007669"/>
    <property type="project" value="InterPro"/>
</dbReference>